<protein>
    <submittedName>
        <fullName evidence="2">Uncharacterized protein</fullName>
    </submittedName>
</protein>
<organism evidence="2 3">
    <name type="scientific">Cercophora newfieldiana</name>
    <dbReference type="NCBI Taxonomy" id="92897"/>
    <lineage>
        <taxon>Eukaryota</taxon>
        <taxon>Fungi</taxon>
        <taxon>Dikarya</taxon>
        <taxon>Ascomycota</taxon>
        <taxon>Pezizomycotina</taxon>
        <taxon>Sordariomycetes</taxon>
        <taxon>Sordariomycetidae</taxon>
        <taxon>Sordariales</taxon>
        <taxon>Lasiosphaeriaceae</taxon>
        <taxon>Cercophora</taxon>
    </lineage>
</organism>
<evidence type="ECO:0000313" key="3">
    <source>
        <dbReference type="Proteomes" id="UP001174936"/>
    </source>
</evidence>
<reference evidence="2" key="1">
    <citation type="submission" date="2023-06" db="EMBL/GenBank/DDBJ databases">
        <title>Genome-scale phylogeny and comparative genomics of the fungal order Sordariales.</title>
        <authorList>
            <consortium name="Lawrence Berkeley National Laboratory"/>
            <person name="Hensen N."/>
            <person name="Bonometti L."/>
            <person name="Westerberg I."/>
            <person name="Brannstrom I.O."/>
            <person name="Guillou S."/>
            <person name="Cros-Aarteil S."/>
            <person name="Calhoun S."/>
            <person name="Haridas S."/>
            <person name="Kuo A."/>
            <person name="Mondo S."/>
            <person name="Pangilinan J."/>
            <person name="Riley R."/>
            <person name="Labutti K."/>
            <person name="Andreopoulos B."/>
            <person name="Lipzen A."/>
            <person name="Chen C."/>
            <person name="Yanf M."/>
            <person name="Daum C."/>
            <person name="Ng V."/>
            <person name="Clum A."/>
            <person name="Steindorff A."/>
            <person name="Ohm R."/>
            <person name="Martin F."/>
            <person name="Silar P."/>
            <person name="Natvig D."/>
            <person name="Lalanne C."/>
            <person name="Gautier V."/>
            <person name="Ament-Velasquez S.L."/>
            <person name="Kruys A."/>
            <person name="Hutchinson M.I."/>
            <person name="Powell A.J."/>
            <person name="Barry K."/>
            <person name="Miller A.N."/>
            <person name="Grigoriev I.V."/>
            <person name="Debuchy R."/>
            <person name="Gladieux P."/>
            <person name="Thoren M.H."/>
            <person name="Johannesson H."/>
        </authorList>
    </citation>
    <scope>NUCLEOTIDE SEQUENCE</scope>
    <source>
        <strain evidence="2">SMH2532-1</strain>
    </source>
</reference>
<feature type="region of interest" description="Disordered" evidence="1">
    <location>
        <begin position="1"/>
        <end position="23"/>
    </location>
</feature>
<evidence type="ECO:0000256" key="1">
    <source>
        <dbReference type="SAM" id="MobiDB-lite"/>
    </source>
</evidence>
<accession>A0AA40D157</accession>
<sequence>METDFVDYESEWSGCSGSDGDELRSHDTDQVAAFSNPLLNHMFLITKFDTCDAFIDALNKYCAFACFSIIIKRFSNYIKNFGASWLDLACAKGKIWKQTAYSRYISTAKVNCT</sequence>
<evidence type="ECO:0000313" key="2">
    <source>
        <dbReference type="EMBL" id="KAK0656479.1"/>
    </source>
</evidence>
<dbReference type="EMBL" id="JAULSV010000001">
    <property type="protein sequence ID" value="KAK0656479.1"/>
    <property type="molecule type" value="Genomic_DNA"/>
</dbReference>
<feature type="compositionally biased region" description="Acidic residues" evidence="1">
    <location>
        <begin position="1"/>
        <end position="10"/>
    </location>
</feature>
<dbReference type="Proteomes" id="UP001174936">
    <property type="component" value="Unassembled WGS sequence"/>
</dbReference>
<name>A0AA40D157_9PEZI</name>
<dbReference type="AlphaFoldDB" id="A0AA40D157"/>
<gene>
    <name evidence="2" type="ORF">B0T16DRAFT_317045</name>
</gene>
<keyword evidence="3" id="KW-1185">Reference proteome</keyword>
<comment type="caution">
    <text evidence="2">The sequence shown here is derived from an EMBL/GenBank/DDBJ whole genome shotgun (WGS) entry which is preliminary data.</text>
</comment>
<proteinExistence type="predicted"/>